<evidence type="ECO:0000256" key="9">
    <source>
        <dbReference type="PROSITE-ProRule" id="PRU01240"/>
    </source>
</evidence>
<dbReference type="Gene3D" id="3.40.50.200">
    <property type="entry name" value="Peptidase S8/S53 domain"/>
    <property type="match status" value="1"/>
</dbReference>
<dbReference type="InterPro" id="IPR050131">
    <property type="entry name" value="Peptidase_S8_subtilisin-like"/>
</dbReference>
<evidence type="ECO:0000313" key="13">
    <source>
        <dbReference type="Proteomes" id="UP001596494"/>
    </source>
</evidence>
<reference evidence="13" key="1">
    <citation type="journal article" date="2019" name="Int. J. Syst. Evol. Microbiol.">
        <title>The Global Catalogue of Microorganisms (GCM) 10K type strain sequencing project: providing services to taxonomists for standard genome sequencing and annotation.</title>
        <authorList>
            <consortium name="The Broad Institute Genomics Platform"/>
            <consortium name="The Broad Institute Genome Sequencing Center for Infectious Disease"/>
            <person name="Wu L."/>
            <person name="Ma J."/>
        </authorList>
    </citation>
    <scope>NUCLEOTIDE SEQUENCE [LARGE SCALE GENOMIC DNA]</scope>
    <source>
        <strain evidence="13">CCUG 73951</strain>
    </source>
</reference>
<keyword evidence="4" id="KW-0964">Secreted</keyword>
<sequence length="343" mass="38039">MHKNVIVFFGYICNIKFVPNKWFNFTKIKEKEYFEKKHKYLIPVIAVVLATVVLILYNYYQQMNDLEKLQWTNTQISTWGRDLMEGDVIQNNQNKIKVAILDSGINDEHPDLVGKVKGKYNAFNGSDQTKDDLNHGTAVAGIITANDNNNGVIGVNQNIQLYDVKILGKNGHGNLEHLSKGIQWAIKQEVDLINLSFGFQSDSSELKQIINEAVSSGIIVVAAAGNTFNLGMDYPAQYNNVVSVNAIDSNKDLINAAALGKTDFVAPGEDILSTDSAGGYSLFSGTSFASAYITGGLSYWMGEFKDSPGYEPGDYRGLLNYVQNNDGLVTFSDRNKQQYIKIK</sequence>
<dbReference type="PROSITE" id="PS00137">
    <property type="entry name" value="SUBTILASE_HIS"/>
    <property type="match status" value="1"/>
</dbReference>
<keyword evidence="6 9" id="KW-0378">Hydrolase</keyword>
<comment type="subcellular location">
    <subcellularLocation>
        <location evidence="2">Secreted</location>
    </subcellularLocation>
</comment>
<keyword evidence="5 9" id="KW-0645">Protease</keyword>
<protein>
    <submittedName>
        <fullName evidence="12">S8 family serine peptidase</fullName>
    </submittedName>
</protein>
<accession>A0ABW2K3Y5</accession>
<dbReference type="EMBL" id="JBHTBY010000009">
    <property type="protein sequence ID" value="MFC7321459.1"/>
    <property type="molecule type" value="Genomic_DNA"/>
</dbReference>
<dbReference type="Proteomes" id="UP001596494">
    <property type="component" value="Unassembled WGS sequence"/>
</dbReference>
<keyword evidence="10" id="KW-1133">Transmembrane helix</keyword>
<feature type="active site" description="Charge relay system" evidence="9">
    <location>
        <position position="102"/>
    </location>
</feature>
<evidence type="ECO:0000256" key="1">
    <source>
        <dbReference type="ARBA" id="ARBA00001913"/>
    </source>
</evidence>
<keyword evidence="7 9" id="KW-0720">Serine protease</keyword>
<dbReference type="InterPro" id="IPR015500">
    <property type="entry name" value="Peptidase_S8_subtilisin-rel"/>
</dbReference>
<evidence type="ECO:0000256" key="8">
    <source>
        <dbReference type="ARBA" id="ARBA00022837"/>
    </source>
</evidence>
<evidence type="ECO:0000256" key="5">
    <source>
        <dbReference type="ARBA" id="ARBA00022670"/>
    </source>
</evidence>
<evidence type="ECO:0000256" key="2">
    <source>
        <dbReference type="ARBA" id="ARBA00004613"/>
    </source>
</evidence>
<feature type="active site" description="Charge relay system" evidence="9">
    <location>
        <position position="287"/>
    </location>
</feature>
<gene>
    <name evidence="12" type="ORF">ACFQMN_11245</name>
</gene>
<comment type="similarity">
    <text evidence="3 9">Belongs to the peptidase S8 family.</text>
</comment>
<evidence type="ECO:0000256" key="7">
    <source>
        <dbReference type="ARBA" id="ARBA00022825"/>
    </source>
</evidence>
<keyword evidence="10" id="KW-0812">Transmembrane</keyword>
<keyword evidence="8" id="KW-0106">Calcium</keyword>
<comment type="caution">
    <text evidence="12">The sequence shown here is derived from an EMBL/GenBank/DDBJ whole genome shotgun (WGS) entry which is preliminary data.</text>
</comment>
<dbReference type="InterPro" id="IPR000209">
    <property type="entry name" value="Peptidase_S8/S53_dom"/>
</dbReference>
<comment type="cofactor">
    <cofactor evidence="1">
        <name>Ca(2+)</name>
        <dbReference type="ChEBI" id="CHEBI:29108"/>
    </cofactor>
</comment>
<dbReference type="RefSeq" id="WP_289216717.1">
    <property type="nucleotide sequence ID" value="NZ_JAPVRC010000007.1"/>
</dbReference>
<evidence type="ECO:0000256" key="4">
    <source>
        <dbReference type="ARBA" id="ARBA00022525"/>
    </source>
</evidence>
<proteinExistence type="inferred from homology"/>
<dbReference type="PROSITE" id="PS51892">
    <property type="entry name" value="SUBTILASE"/>
    <property type="match status" value="1"/>
</dbReference>
<name>A0ABW2K3Y5_9BACI</name>
<dbReference type="PANTHER" id="PTHR43806">
    <property type="entry name" value="PEPTIDASE S8"/>
    <property type="match status" value="1"/>
</dbReference>
<keyword evidence="10" id="KW-0472">Membrane</keyword>
<dbReference type="Pfam" id="PF00082">
    <property type="entry name" value="Peptidase_S8"/>
    <property type="match status" value="1"/>
</dbReference>
<dbReference type="InterPro" id="IPR022398">
    <property type="entry name" value="Peptidase_S8_His-AS"/>
</dbReference>
<evidence type="ECO:0000256" key="10">
    <source>
        <dbReference type="SAM" id="Phobius"/>
    </source>
</evidence>
<feature type="transmembrane region" description="Helical" evidence="10">
    <location>
        <begin position="40"/>
        <end position="60"/>
    </location>
</feature>
<dbReference type="SUPFAM" id="SSF52743">
    <property type="entry name" value="Subtilisin-like"/>
    <property type="match status" value="1"/>
</dbReference>
<evidence type="ECO:0000256" key="6">
    <source>
        <dbReference type="ARBA" id="ARBA00022801"/>
    </source>
</evidence>
<dbReference type="PRINTS" id="PR00723">
    <property type="entry name" value="SUBTILISIN"/>
</dbReference>
<evidence type="ECO:0000259" key="11">
    <source>
        <dbReference type="Pfam" id="PF00082"/>
    </source>
</evidence>
<dbReference type="PANTHER" id="PTHR43806:SF11">
    <property type="entry name" value="CEREVISIN-RELATED"/>
    <property type="match status" value="1"/>
</dbReference>
<evidence type="ECO:0000313" key="12">
    <source>
        <dbReference type="EMBL" id="MFC7321459.1"/>
    </source>
</evidence>
<dbReference type="InterPro" id="IPR036852">
    <property type="entry name" value="Peptidase_S8/S53_dom_sf"/>
</dbReference>
<organism evidence="12 13">
    <name type="scientific">Halobacillus campisalis</name>
    <dbReference type="NCBI Taxonomy" id="435909"/>
    <lineage>
        <taxon>Bacteria</taxon>
        <taxon>Bacillati</taxon>
        <taxon>Bacillota</taxon>
        <taxon>Bacilli</taxon>
        <taxon>Bacillales</taxon>
        <taxon>Bacillaceae</taxon>
        <taxon>Halobacillus</taxon>
    </lineage>
</organism>
<dbReference type="PROSITE" id="PS00136">
    <property type="entry name" value="SUBTILASE_ASP"/>
    <property type="match status" value="1"/>
</dbReference>
<feature type="domain" description="Peptidase S8/S53" evidence="11">
    <location>
        <begin position="94"/>
        <end position="319"/>
    </location>
</feature>
<keyword evidence="13" id="KW-1185">Reference proteome</keyword>
<evidence type="ECO:0000256" key="3">
    <source>
        <dbReference type="ARBA" id="ARBA00011073"/>
    </source>
</evidence>
<dbReference type="InterPro" id="IPR023827">
    <property type="entry name" value="Peptidase_S8_Asp-AS"/>
</dbReference>
<feature type="active site" description="Charge relay system" evidence="9">
    <location>
        <position position="135"/>
    </location>
</feature>